<organism evidence="2 3">
    <name type="scientific">Trifolium medium</name>
    <dbReference type="NCBI Taxonomy" id="97028"/>
    <lineage>
        <taxon>Eukaryota</taxon>
        <taxon>Viridiplantae</taxon>
        <taxon>Streptophyta</taxon>
        <taxon>Embryophyta</taxon>
        <taxon>Tracheophyta</taxon>
        <taxon>Spermatophyta</taxon>
        <taxon>Magnoliopsida</taxon>
        <taxon>eudicotyledons</taxon>
        <taxon>Gunneridae</taxon>
        <taxon>Pentapetalae</taxon>
        <taxon>rosids</taxon>
        <taxon>fabids</taxon>
        <taxon>Fabales</taxon>
        <taxon>Fabaceae</taxon>
        <taxon>Papilionoideae</taxon>
        <taxon>50 kb inversion clade</taxon>
        <taxon>NPAAA clade</taxon>
        <taxon>Hologalegina</taxon>
        <taxon>IRL clade</taxon>
        <taxon>Trifolieae</taxon>
        <taxon>Trifolium</taxon>
    </lineage>
</organism>
<feature type="non-terminal residue" evidence="2">
    <location>
        <position position="1"/>
    </location>
</feature>
<feature type="region of interest" description="Disordered" evidence="1">
    <location>
        <begin position="45"/>
        <end position="66"/>
    </location>
</feature>
<dbReference type="AlphaFoldDB" id="A0A392T7X2"/>
<protein>
    <submittedName>
        <fullName evidence="2">Uncharacterized protein</fullName>
    </submittedName>
</protein>
<feature type="non-terminal residue" evidence="2">
    <location>
        <position position="66"/>
    </location>
</feature>
<name>A0A392T7X2_9FABA</name>
<evidence type="ECO:0000313" key="3">
    <source>
        <dbReference type="Proteomes" id="UP000265520"/>
    </source>
</evidence>
<evidence type="ECO:0000256" key="1">
    <source>
        <dbReference type="SAM" id="MobiDB-lite"/>
    </source>
</evidence>
<sequence length="66" mass="7072">IDSVTVVKVCDKRFEIRVIEETGNWLEAGGRCLQVSPGWQQLSRASYGGDSNCAARGGDRSAKDGA</sequence>
<dbReference type="Proteomes" id="UP000265520">
    <property type="component" value="Unassembled WGS sequence"/>
</dbReference>
<keyword evidence="3" id="KW-1185">Reference proteome</keyword>
<comment type="caution">
    <text evidence="2">The sequence shown here is derived from an EMBL/GenBank/DDBJ whole genome shotgun (WGS) entry which is preliminary data.</text>
</comment>
<proteinExistence type="predicted"/>
<accession>A0A392T7X2</accession>
<reference evidence="2 3" key="1">
    <citation type="journal article" date="2018" name="Front. Plant Sci.">
        <title>Red Clover (Trifolium pratense) and Zigzag Clover (T. medium) - A Picture of Genomic Similarities and Differences.</title>
        <authorList>
            <person name="Dluhosova J."/>
            <person name="Istvanek J."/>
            <person name="Nedelnik J."/>
            <person name="Repkova J."/>
        </authorList>
    </citation>
    <scope>NUCLEOTIDE SEQUENCE [LARGE SCALE GENOMIC DNA]</scope>
    <source>
        <strain evidence="3">cv. 10/8</strain>
        <tissue evidence="2">Leaf</tissue>
    </source>
</reference>
<evidence type="ECO:0000313" key="2">
    <source>
        <dbReference type="EMBL" id="MCI57129.1"/>
    </source>
</evidence>
<feature type="compositionally biased region" description="Basic and acidic residues" evidence="1">
    <location>
        <begin position="57"/>
        <end position="66"/>
    </location>
</feature>
<dbReference type="EMBL" id="LXQA010523813">
    <property type="protein sequence ID" value="MCI57129.1"/>
    <property type="molecule type" value="Genomic_DNA"/>
</dbReference>